<dbReference type="AlphaFoldDB" id="A0AAV7PLF9"/>
<organism evidence="2 3">
    <name type="scientific">Pleurodeles waltl</name>
    <name type="common">Iberian ribbed newt</name>
    <dbReference type="NCBI Taxonomy" id="8319"/>
    <lineage>
        <taxon>Eukaryota</taxon>
        <taxon>Metazoa</taxon>
        <taxon>Chordata</taxon>
        <taxon>Craniata</taxon>
        <taxon>Vertebrata</taxon>
        <taxon>Euteleostomi</taxon>
        <taxon>Amphibia</taxon>
        <taxon>Batrachia</taxon>
        <taxon>Caudata</taxon>
        <taxon>Salamandroidea</taxon>
        <taxon>Salamandridae</taxon>
        <taxon>Pleurodelinae</taxon>
        <taxon>Pleurodeles</taxon>
    </lineage>
</organism>
<protein>
    <submittedName>
        <fullName evidence="2">Uncharacterized protein</fullName>
    </submittedName>
</protein>
<dbReference type="Proteomes" id="UP001066276">
    <property type="component" value="Chromosome 7"/>
</dbReference>
<gene>
    <name evidence="2" type="ORF">NDU88_007469</name>
</gene>
<comment type="caution">
    <text evidence="2">The sequence shown here is derived from an EMBL/GenBank/DDBJ whole genome shotgun (WGS) entry which is preliminary data.</text>
</comment>
<evidence type="ECO:0000313" key="3">
    <source>
        <dbReference type="Proteomes" id="UP001066276"/>
    </source>
</evidence>
<name>A0AAV7PLF9_PLEWA</name>
<sequence>MQVSSGSLTFSHSSATPDQSTQPGSAHHRCPSPRPTLRRTHLQGLRPNSCRRSTWSHRHSLPDPRRRLRGFAALGSQVALSRRRALSTPHVAFCRSRPASGLHSAAALSSRTRGKASAPSLLVNQLRGSSSGYDHRASSISPALTSLVIWSSGLMIKSAAGSRSLRILNRFMPLPCRVSRSGGHLARPEQGKGY</sequence>
<keyword evidence="3" id="KW-1185">Reference proteome</keyword>
<dbReference type="EMBL" id="JANPWB010000011">
    <property type="protein sequence ID" value="KAJ1129098.1"/>
    <property type="molecule type" value="Genomic_DNA"/>
</dbReference>
<feature type="region of interest" description="Disordered" evidence="1">
    <location>
        <begin position="1"/>
        <end position="62"/>
    </location>
</feature>
<feature type="compositionally biased region" description="Basic residues" evidence="1">
    <location>
        <begin position="26"/>
        <end position="41"/>
    </location>
</feature>
<accession>A0AAV7PLF9</accession>
<reference evidence="2" key="1">
    <citation type="journal article" date="2022" name="bioRxiv">
        <title>Sequencing and chromosome-scale assembly of the giantPleurodeles waltlgenome.</title>
        <authorList>
            <person name="Brown T."/>
            <person name="Elewa A."/>
            <person name="Iarovenko S."/>
            <person name="Subramanian E."/>
            <person name="Araus A.J."/>
            <person name="Petzold A."/>
            <person name="Susuki M."/>
            <person name="Suzuki K.-i.T."/>
            <person name="Hayashi T."/>
            <person name="Toyoda A."/>
            <person name="Oliveira C."/>
            <person name="Osipova E."/>
            <person name="Leigh N.D."/>
            <person name="Simon A."/>
            <person name="Yun M.H."/>
        </authorList>
    </citation>
    <scope>NUCLEOTIDE SEQUENCE</scope>
    <source>
        <strain evidence="2">20211129_DDA</strain>
        <tissue evidence="2">Liver</tissue>
    </source>
</reference>
<proteinExistence type="predicted"/>
<feature type="compositionally biased region" description="Polar residues" evidence="1">
    <location>
        <begin position="1"/>
        <end position="24"/>
    </location>
</feature>
<evidence type="ECO:0000256" key="1">
    <source>
        <dbReference type="SAM" id="MobiDB-lite"/>
    </source>
</evidence>
<evidence type="ECO:0000313" key="2">
    <source>
        <dbReference type="EMBL" id="KAJ1129098.1"/>
    </source>
</evidence>